<keyword evidence="7" id="KW-0406">Ion transport</keyword>
<dbReference type="PANTHER" id="PTHR34501:SF9">
    <property type="entry name" value="MAJOR OUTER MEMBRANE PROTEIN P.IA"/>
    <property type="match status" value="1"/>
</dbReference>
<keyword evidence="6 11" id="KW-0732">Signal</keyword>
<dbReference type="GO" id="GO:0009279">
    <property type="term" value="C:cell outer membrane"/>
    <property type="evidence" value="ECO:0007669"/>
    <property type="project" value="UniProtKB-SubCell"/>
</dbReference>
<dbReference type="Gene3D" id="2.40.160.10">
    <property type="entry name" value="Porin"/>
    <property type="match status" value="1"/>
</dbReference>
<evidence type="ECO:0000256" key="6">
    <source>
        <dbReference type="ARBA" id="ARBA00022729"/>
    </source>
</evidence>
<dbReference type="EMBL" id="PVLQ01000028">
    <property type="protein sequence ID" value="PRD65461.1"/>
    <property type="molecule type" value="Genomic_DNA"/>
</dbReference>
<comment type="caution">
    <text evidence="13">The sequence shown here is derived from an EMBL/GenBank/DDBJ whole genome shotgun (WGS) entry which is preliminary data.</text>
</comment>
<dbReference type="InterPro" id="IPR050298">
    <property type="entry name" value="Gram-neg_bact_OMP"/>
</dbReference>
<comment type="subunit">
    <text evidence="2">Homotrimer.</text>
</comment>
<evidence type="ECO:0000256" key="1">
    <source>
        <dbReference type="ARBA" id="ARBA00004571"/>
    </source>
</evidence>
<keyword evidence="9" id="KW-0472">Membrane</keyword>
<dbReference type="Proteomes" id="UP000238589">
    <property type="component" value="Unassembled WGS sequence"/>
</dbReference>
<comment type="subcellular location">
    <subcellularLocation>
        <location evidence="1">Cell outer membrane</location>
        <topology evidence="1">Multi-pass membrane protein</topology>
    </subcellularLocation>
</comment>
<feature type="signal peptide" evidence="11">
    <location>
        <begin position="1"/>
        <end position="24"/>
    </location>
</feature>
<dbReference type="RefSeq" id="WP_105748263.1">
    <property type="nucleotide sequence ID" value="NZ_PVLQ01000028.1"/>
</dbReference>
<protein>
    <submittedName>
        <fullName evidence="13">Porin</fullName>
    </submittedName>
</protein>
<dbReference type="GO" id="GO:0046930">
    <property type="term" value="C:pore complex"/>
    <property type="evidence" value="ECO:0007669"/>
    <property type="project" value="UniProtKB-KW"/>
</dbReference>
<evidence type="ECO:0000259" key="12">
    <source>
        <dbReference type="Pfam" id="PF13609"/>
    </source>
</evidence>
<keyword evidence="8" id="KW-0626">Porin</keyword>
<evidence type="ECO:0000256" key="4">
    <source>
        <dbReference type="ARBA" id="ARBA00022452"/>
    </source>
</evidence>
<gene>
    <name evidence="13" type="ORF">C6P64_09150</name>
</gene>
<dbReference type="InterPro" id="IPR033900">
    <property type="entry name" value="Gram_neg_porin_domain"/>
</dbReference>
<dbReference type="GO" id="GO:0006811">
    <property type="term" value="P:monoatomic ion transport"/>
    <property type="evidence" value="ECO:0007669"/>
    <property type="project" value="UniProtKB-KW"/>
</dbReference>
<evidence type="ECO:0000256" key="7">
    <source>
        <dbReference type="ARBA" id="ARBA00023065"/>
    </source>
</evidence>
<dbReference type="InterPro" id="IPR023614">
    <property type="entry name" value="Porin_dom_sf"/>
</dbReference>
<keyword evidence="10" id="KW-0998">Cell outer membrane</keyword>
<evidence type="ECO:0000313" key="13">
    <source>
        <dbReference type="EMBL" id="PRD65461.1"/>
    </source>
</evidence>
<dbReference type="GO" id="GO:0015288">
    <property type="term" value="F:porin activity"/>
    <property type="evidence" value="ECO:0007669"/>
    <property type="project" value="UniProtKB-KW"/>
</dbReference>
<evidence type="ECO:0000256" key="9">
    <source>
        <dbReference type="ARBA" id="ARBA00023136"/>
    </source>
</evidence>
<sequence>MHFAKSAPLALAAALALAAFGAQAQSQVKVYGLVDLSIGSSQEVGVGKPVKSTLDSGKMTTSYYGLSGSEDLGGGLSGLFKLESFLRADNGEQGRFGGDTQFSRTASVGLSHKDYGQLTLGRNTTALFLSTLSFNAFGDSFGYSPSIRHYFGSGQNAVTGDTGWSDSIAYASPSWNGWRFGAASAAKEINPSTASNGGNWSVNLAYASGPLAAALVVQDVEKDGASTVADTRTTQLNASYDFGVAKLFAQYATVENRSSGIDSDLSGLGVRVPAGPGALIAQWGRNSPDSGAERNTYSVGYLYPLSKQTELYAAAMKDALEGQPSGHSYSAGMRLRF</sequence>
<evidence type="ECO:0000256" key="8">
    <source>
        <dbReference type="ARBA" id="ARBA00023114"/>
    </source>
</evidence>
<dbReference type="SUPFAM" id="SSF56935">
    <property type="entry name" value="Porins"/>
    <property type="match status" value="1"/>
</dbReference>
<dbReference type="CDD" id="cd00342">
    <property type="entry name" value="gram_neg_porins"/>
    <property type="match status" value="1"/>
</dbReference>
<dbReference type="PANTHER" id="PTHR34501">
    <property type="entry name" value="PROTEIN YDDL-RELATED"/>
    <property type="match status" value="1"/>
</dbReference>
<evidence type="ECO:0000256" key="5">
    <source>
        <dbReference type="ARBA" id="ARBA00022692"/>
    </source>
</evidence>
<proteinExistence type="predicted"/>
<accession>A0A2S9K4T8</accession>
<reference evidence="13 14" key="1">
    <citation type="submission" date="2018-03" db="EMBL/GenBank/DDBJ databases">
        <title>Comparative genomics illustrates the genes involved in a hyperalkaliphilic mechanisms of Serpentinomonas isolated from highly-alkaline calcium-rich serpentinized springs.</title>
        <authorList>
            <person name="Suzuki S."/>
            <person name="Ishii S."/>
            <person name="Walworth N."/>
            <person name="Bird L."/>
            <person name="Kuenen J.G."/>
            <person name="Nealson K.H."/>
        </authorList>
    </citation>
    <scope>NUCLEOTIDE SEQUENCE [LARGE SCALE GENOMIC DNA]</scope>
    <source>
        <strain evidence="13 14">P1</strain>
    </source>
</reference>
<organism evidence="13 14">
    <name type="scientific">Malikia granosa</name>
    <dbReference type="NCBI Taxonomy" id="263067"/>
    <lineage>
        <taxon>Bacteria</taxon>
        <taxon>Pseudomonadati</taxon>
        <taxon>Pseudomonadota</taxon>
        <taxon>Betaproteobacteria</taxon>
        <taxon>Burkholderiales</taxon>
        <taxon>Comamonadaceae</taxon>
        <taxon>Malikia</taxon>
    </lineage>
</organism>
<evidence type="ECO:0000313" key="14">
    <source>
        <dbReference type="Proteomes" id="UP000238589"/>
    </source>
</evidence>
<keyword evidence="4" id="KW-1134">Transmembrane beta strand</keyword>
<evidence type="ECO:0000256" key="10">
    <source>
        <dbReference type="ARBA" id="ARBA00023237"/>
    </source>
</evidence>
<feature type="domain" description="Porin" evidence="12">
    <location>
        <begin position="12"/>
        <end position="317"/>
    </location>
</feature>
<dbReference type="OrthoDB" id="6975458at2"/>
<evidence type="ECO:0000256" key="3">
    <source>
        <dbReference type="ARBA" id="ARBA00022448"/>
    </source>
</evidence>
<name>A0A2S9K4T8_9BURK</name>
<evidence type="ECO:0000256" key="11">
    <source>
        <dbReference type="SAM" id="SignalP"/>
    </source>
</evidence>
<keyword evidence="3" id="KW-0813">Transport</keyword>
<evidence type="ECO:0000256" key="2">
    <source>
        <dbReference type="ARBA" id="ARBA00011233"/>
    </source>
</evidence>
<keyword evidence="14" id="KW-1185">Reference proteome</keyword>
<keyword evidence="5" id="KW-0812">Transmembrane</keyword>
<dbReference type="AlphaFoldDB" id="A0A2S9K4T8"/>
<feature type="chain" id="PRO_5015486028" evidence="11">
    <location>
        <begin position="25"/>
        <end position="337"/>
    </location>
</feature>
<dbReference type="Pfam" id="PF13609">
    <property type="entry name" value="Porin_4"/>
    <property type="match status" value="1"/>
</dbReference>